<dbReference type="AlphaFoldDB" id="A0A4R0K2G3"/>
<evidence type="ECO:0000313" key="3">
    <source>
        <dbReference type="Proteomes" id="UP000293342"/>
    </source>
</evidence>
<accession>A0A4R0K2G3</accession>
<organism evidence="2 3">
    <name type="scientific">Kribbella capetownensis</name>
    <dbReference type="NCBI Taxonomy" id="1572659"/>
    <lineage>
        <taxon>Bacteria</taxon>
        <taxon>Bacillati</taxon>
        <taxon>Actinomycetota</taxon>
        <taxon>Actinomycetes</taxon>
        <taxon>Propionibacteriales</taxon>
        <taxon>Kribbellaceae</taxon>
        <taxon>Kribbella</taxon>
    </lineage>
</organism>
<name>A0A4R0K2G3_9ACTN</name>
<proteinExistence type="predicted"/>
<evidence type="ECO:0000313" key="2">
    <source>
        <dbReference type="EMBL" id="TCC54153.1"/>
    </source>
</evidence>
<comment type="caution">
    <text evidence="2">The sequence shown here is derived from an EMBL/GenBank/DDBJ whole genome shotgun (WGS) entry which is preliminary data.</text>
</comment>
<dbReference type="EMBL" id="SJKD01000001">
    <property type="protein sequence ID" value="TCC54153.1"/>
    <property type="molecule type" value="Genomic_DNA"/>
</dbReference>
<keyword evidence="3" id="KW-1185">Reference proteome</keyword>
<protein>
    <recommendedName>
        <fullName evidence="4">SGNH hydrolase-type esterase domain-containing protein</fullName>
    </recommendedName>
</protein>
<reference evidence="2 3" key="1">
    <citation type="submission" date="2019-02" db="EMBL/GenBank/DDBJ databases">
        <title>Kribbella capetownensis sp. nov. and Kribbella speibonae sp. nov., isolated from soil.</title>
        <authorList>
            <person name="Curtis S.M."/>
            <person name="Norton I."/>
            <person name="Everest G.J."/>
            <person name="Meyers P.R."/>
        </authorList>
    </citation>
    <scope>NUCLEOTIDE SEQUENCE [LARGE SCALE GENOMIC DNA]</scope>
    <source>
        <strain evidence="2 3">YM53</strain>
    </source>
</reference>
<dbReference type="Proteomes" id="UP000293342">
    <property type="component" value="Unassembled WGS sequence"/>
</dbReference>
<dbReference type="InterPro" id="IPR036514">
    <property type="entry name" value="SGNH_hydro_sf"/>
</dbReference>
<evidence type="ECO:0008006" key="4">
    <source>
        <dbReference type="Google" id="ProtNLM"/>
    </source>
</evidence>
<feature type="region of interest" description="Disordered" evidence="1">
    <location>
        <begin position="1"/>
        <end position="22"/>
    </location>
</feature>
<dbReference type="OrthoDB" id="5149475at2"/>
<dbReference type="SUPFAM" id="SSF52266">
    <property type="entry name" value="SGNH hydrolase"/>
    <property type="match status" value="1"/>
</dbReference>
<dbReference type="Gene3D" id="3.40.50.1110">
    <property type="entry name" value="SGNH hydrolase"/>
    <property type="match status" value="1"/>
</dbReference>
<evidence type="ECO:0000256" key="1">
    <source>
        <dbReference type="SAM" id="MobiDB-lite"/>
    </source>
</evidence>
<feature type="compositionally biased region" description="Low complexity" evidence="1">
    <location>
        <begin position="1"/>
        <end position="16"/>
    </location>
</feature>
<gene>
    <name evidence="2" type="ORF">E0H75_07485</name>
</gene>
<sequence>MGGAPEPADPAPAQEDYGSGKLGSWQNLSRRIASEDQIRDALMFNGIFMFGDSISVQDGAALEHLVTAQTGDSIASHDWSGEPASAAVDALAEWSHRYGLPGRIVMAVGTNDIFDPPAFAAQVERTMAIVGPVRTVYWVNVHAGRFKKSAAVRAADERNSAWINQQLDQVAARHPNLKIVRWAEYLATQPSGPATYLRDGVHTTEPVGQDARNSLILKAIQGR</sequence>